<feature type="region of interest" description="Disordered" evidence="1">
    <location>
        <begin position="1"/>
        <end position="71"/>
    </location>
</feature>
<dbReference type="Proteomes" id="UP000054695">
    <property type="component" value="Unassembled WGS sequence"/>
</dbReference>
<proteinExistence type="predicted"/>
<gene>
    <name evidence="2" type="ORF">Lboz_0631</name>
</gene>
<evidence type="ECO:0000313" key="2">
    <source>
        <dbReference type="EMBL" id="KTC76295.1"/>
    </source>
</evidence>
<dbReference type="EMBL" id="LNXU01000005">
    <property type="protein sequence ID" value="KTC76295.1"/>
    <property type="molecule type" value="Genomic_DNA"/>
</dbReference>
<dbReference type="OrthoDB" id="5654357at2"/>
<dbReference type="RefSeq" id="WP_058458323.1">
    <property type="nucleotide sequence ID" value="NZ_CAAAIY010000008.1"/>
</dbReference>
<name>A0A0W0RYN4_LEGBO</name>
<comment type="caution">
    <text evidence="2">The sequence shown here is derived from an EMBL/GenBank/DDBJ whole genome shotgun (WGS) entry which is preliminary data.</text>
</comment>
<keyword evidence="3" id="KW-1185">Reference proteome</keyword>
<feature type="compositionally biased region" description="Basic and acidic residues" evidence="1">
    <location>
        <begin position="30"/>
        <end position="66"/>
    </location>
</feature>
<feature type="region of interest" description="Disordered" evidence="1">
    <location>
        <begin position="181"/>
        <end position="249"/>
    </location>
</feature>
<reference evidence="2 3" key="1">
    <citation type="submission" date="2015-11" db="EMBL/GenBank/DDBJ databases">
        <title>Genomic analysis of 38 Legionella species identifies large and diverse effector repertoires.</title>
        <authorList>
            <person name="Burstein D."/>
            <person name="Amaro F."/>
            <person name="Zusman T."/>
            <person name="Lifshitz Z."/>
            <person name="Cohen O."/>
            <person name="Gilbert J.A."/>
            <person name="Pupko T."/>
            <person name="Shuman H.A."/>
            <person name="Segal G."/>
        </authorList>
    </citation>
    <scope>NUCLEOTIDE SEQUENCE [LARGE SCALE GENOMIC DNA]</scope>
    <source>
        <strain evidence="2 3">WIGA</strain>
    </source>
</reference>
<evidence type="ECO:0008006" key="4">
    <source>
        <dbReference type="Google" id="ProtNLM"/>
    </source>
</evidence>
<sequence length="249" mass="26833">MGTDKTVDESSKPNPTPPPQQPQVVVPTVEEPKPKATKGDEEEDKKKAQPEEPKKTAPKKKEESQEKNPYLALNEDLQKMVADINGSINDALKDVAKAGWDKAANTELGKAVGGLKDAIAAKAEDLGQQLKKEAGDKLDDIGKSISNTAMGKAVGQFTDSISSLPDMVSKGLTDAINQATKSIQDSMKKDDDLKMDAPKSTQSDDLLAEAREAFGDMEGWDDLLTDKPTTPTSTSEKDKDLTSDVQFNM</sequence>
<evidence type="ECO:0000256" key="1">
    <source>
        <dbReference type="SAM" id="MobiDB-lite"/>
    </source>
</evidence>
<evidence type="ECO:0000313" key="3">
    <source>
        <dbReference type="Proteomes" id="UP000054695"/>
    </source>
</evidence>
<feature type="compositionally biased region" description="Basic and acidic residues" evidence="1">
    <location>
        <begin position="186"/>
        <end position="197"/>
    </location>
</feature>
<protein>
    <recommendedName>
        <fullName evidence="4">Coiled-coil protein</fullName>
    </recommendedName>
</protein>
<dbReference type="AlphaFoldDB" id="A0A0W0RYN4"/>
<organism evidence="2 3">
    <name type="scientific">Legionella bozemanae</name>
    <name type="common">Fluoribacter bozemanae</name>
    <dbReference type="NCBI Taxonomy" id="447"/>
    <lineage>
        <taxon>Bacteria</taxon>
        <taxon>Pseudomonadati</taxon>
        <taxon>Pseudomonadota</taxon>
        <taxon>Gammaproteobacteria</taxon>
        <taxon>Legionellales</taxon>
        <taxon>Legionellaceae</taxon>
        <taxon>Legionella</taxon>
    </lineage>
</organism>
<dbReference type="PATRIC" id="fig|447.4.peg.677"/>
<feature type="compositionally biased region" description="Basic and acidic residues" evidence="1">
    <location>
        <begin position="1"/>
        <end position="11"/>
    </location>
</feature>
<accession>A0A0W0RYN4</accession>